<evidence type="ECO:0000313" key="2">
    <source>
        <dbReference type="Proteomes" id="UP000289546"/>
    </source>
</evidence>
<proteinExistence type="predicted"/>
<evidence type="ECO:0000313" key="1">
    <source>
        <dbReference type="EMBL" id="RXH27874.1"/>
    </source>
</evidence>
<dbReference type="InterPro" id="IPR007487">
    <property type="entry name" value="ABC_transpt-TYRBP-like"/>
</dbReference>
<dbReference type="AlphaFoldDB" id="A0A4Q0S399"/>
<dbReference type="PANTHER" id="PTHR35271">
    <property type="entry name" value="ABC TRANSPORTER, SUBSTRATE-BINDING LIPOPROTEIN-RELATED"/>
    <property type="match status" value="1"/>
</dbReference>
<keyword evidence="2" id="KW-1185">Reference proteome</keyword>
<dbReference type="Proteomes" id="UP000289546">
    <property type="component" value="Unassembled WGS sequence"/>
</dbReference>
<accession>A0A4Q0S399</accession>
<name>A0A4Q0S399_9BRAD</name>
<gene>
    <name evidence="1" type="ORF">XH99_16285</name>
</gene>
<sequence>MKRRDFIAAIGGAAALPLAARAQQPAMPVIGYLGMGSSDTEVFLAAFRQGLSEAGYAEGQNVTIDYRWAEGNPERFPALAAELVMLKVHVILTTGGTLAAIAAKRATATIPIVFAAVGDPVAEGLVVSLARPGGNVTGFSITLPDLIGKLLELVKEAVPGASRVALLFKPDTMPDRVREARLKEADASARALGMELQVFEARERGDFDGVFSDMSSARAGALVVWPTPVFQLERRRLADLAAEHRLPAVFQSRNYVEAGGLMSYGPNLPDLSRRAAIYVGKILQGTKPSDLPVEQPTKFELVINLKTARALGVVVPASLLARADEVIE</sequence>
<dbReference type="OrthoDB" id="9776955at2"/>
<dbReference type="Pfam" id="PF04392">
    <property type="entry name" value="ABC_sub_bind"/>
    <property type="match status" value="1"/>
</dbReference>
<evidence type="ECO:0008006" key="3">
    <source>
        <dbReference type="Google" id="ProtNLM"/>
    </source>
</evidence>
<dbReference type="SUPFAM" id="SSF53822">
    <property type="entry name" value="Periplasmic binding protein-like I"/>
    <property type="match status" value="1"/>
</dbReference>
<dbReference type="CDD" id="cd06325">
    <property type="entry name" value="PBP1_ABC_unchar_transporter"/>
    <property type="match status" value="1"/>
</dbReference>
<dbReference type="Gene3D" id="3.40.50.2300">
    <property type="match status" value="2"/>
</dbReference>
<dbReference type="RefSeq" id="WP_128918959.1">
    <property type="nucleotide sequence ID" value="NZ_LBJC01000013.1"/>
</dbReference>
<comment type="caution">
    <text evidence="1">The sequence shown here is derived from an EMBL/GenBank/DDBJ whole genome shotgun (WGS) entry which is preliminary data.</text>
</comment>
<reference evidence="1 2" key="1">
    <citation type="submission" date="2015-04" db="EMBL/GenBank/DDBJ databases">
        <title>Comparative genomics of rhizobia nodulating Arachis hypogaea in China.</title>
        <authorList>
            <person name="Li Y."/>
        </authorList>
    </citation>
    <scope>NUCLEOTIDE SEQUENCE [LARGE SCALE GENOMIC DNA]</scope>
    <source>
        <strain evidence="1 2">CCBAU 51757</strain>
    </source>
</reference>
<dbReference type="EMBL" id="LBJQ01000077">
    <property type="protein sequence ID" value="RXH27874.1"/>
    <property type="molecule type" value="Genomic_DNA"/>
</dbReference>
<dbReference type="PANTHER" id="PTHR35271:SF1">
    <property type="entry name" value="ABC TRANSPORTER, SUBSTRATE-BINDING LIPOPROTEIN"/>
    <property type="match status" value="1"/>
</dbReference>
<dbReference type="InterPro" id="IPR028082">
    <property type="entry name" value="Peripla_BP_I"/>
</dbReference>
<protein>
    <recommendedName>
        <fullName evidence="3">ABC transporter substrate-binding protein</fullName>
    </recommendedName>
</protein>
<organism evidence="1 2">
    <name type="scientific">Bradyrhizobium nanningense</name>
    <dbReference type="NCBI Taxonomy" id="1325118"/>
    <lineage>
        <taxon>Bacteria</taxon>
        <taxon>Pseudomonadati</taxon>
        <taxon>Pseudomonadota</taxon>
        <taxon>Alphaproteobacteria</taxon>
        <taxon>Hyphomicrobiales</taxon>
        <taxon>Nitrobacteraceae</taxon>
        <taxon>Bradyrhizobium</taxon>
    </lineage>
</organism>